<comment type="caution">
    <text evidence="2">The sequence shown here is derived from an EMBL/GenBank/DDBJ whole genome shotgun (WGS) entry which is preliminary data.</text>
</comment>
<proteinExistence type="predicted"/>
<dbReference type="AlphaFoldDB" id="A0A4C1VC44"/>
<accession>A0A4C1VC44</accession>
<sequence>MSQDHRSDTESTAFKFKPRASLTMSLKPLARTLESTSVHSLDVVIASATVVLSPALCWGKLRLRNSTSQYVARSIPPPPMDPPTSRPYGPNRRNGARHRQI</sequence>
<dbReference type="EMBL" id="BGZK01000305">
    <property type="protein sequence ID" value="GBP35524.1"/>
    <property type="molecule type" value="Genomic_DNA"/>
</dbReference>
<reference evidence="2 3" key="1">
    <citation type="journal article" date="2019" name="Commun. Biol.">
        <title>The bagworm genome reveals a unique fibroin gene that provides high tensile strength.</title>
        <authorList>
            <person name="Kono N."/>
            <person name="Nakamura H."/>
            <person name="Ohtoshi R."/>
            <person name="Tomita M."/>
            <person name="Numata K."/>
            <person name="Arakawa K."/>
        </authorList>
    </citation>
    <scope>NUCLEOTIDE SEQUENCE [LARGE SCALE GENOMIC DNA]</scope>
</reference>
<evidence type="ECO:0000313" key="3">
    <source>
        <dbReference type="Proteomes" id="UP000299102"/>
    </source>
</evidence>
<feature type="compositionally biased region" description="Pro residues" evidence="1">
    <location>
        <begin position="75"/>
        <end position="85"/>
    </location>
</feature>
<keyword evidence="3" id="KW-1185">Reference proteome</keyword>
<feature type="region of interest" description="Disordered" evidence="1">
    <location>
        <begin position="69"/>
        <end position="101"/>
    </location>
</feature>
<name>A0A4C1VC44_EUMVA</name>
<dbReference type="Proteomes" id="UP000299102">
    <property type="component" value="Unassembled WGS sequence"/>
</dbReference>
<evidence type="ECO:0000313" key="2">
    <source>
        <dbReference type="EMBL" id="GBP35524.1"/>
    </source>
</evidence>
<gene>
    <name evidence="2" type="ORF">EVAR_17385_1</name>
</gene>
<evidence type="ECO:0000256" key="1">
    <source>
        <dbReference type="SAM" id="MobiDB-lite"/>
    </source>
</evidence>
<organism evidence="2 3">
    <name type="scientific">Eumeta variegata</name>
    <name type="common">Bagworm moth</name>
    <name type="synonym">Eumeta japonica</name>
    <dbReference type="NCBI Taxonomy" id="151549"/>
    <lineage>
        <taxon>Eukaryota</taxon>
        <taxon>Metazoa</taxon>
        <taxon>Ecdysozoa</taxon>
        <taxon>Arthropoda</taxon>
        <taxon>Hexapoda</taxon>
        <taxon>Insecta</taxon>
        <taxon>Pterygota</taxon>
        <taxon>Neoptera</taxon>
        <taxon>Endopterygota</taxon>
        <taxon>Lepidoptera</taxon>
        <taxon>Glossata</taxon>
        <taxon>Ditrysia</taxon>
        <taxon>Tineoidea</taxon>
        <taxon>Psychidae</taxon>
        <taxon>Oiketicinae</taxon>
        <taxon>Eumeta</taxon>
    </lineage>
</organism>
<protein>
    <submittedName>
        <fullName evidence="2">Uncharacterized protein</fullName>
    </submittedName>
</protein>